<dbReference type="InterPro" id="IPR023050">
    <property type="entry name" value="PyrR"/>
</dbReference>
<dbReference type="Gene3D" id="3.40.50.2020">
    <property type="match status" value="1"/>
</dbReference>
<dbReference type="eggNOG" id="COG2065">
    <property type="taxonomic scope" value="Bacteria"/>
</dbReference>
<keyword evidence="2 4" id="KW-0805">Transcription regulation</keyword>
<accession>W0RML8</accession>
<dbReference type="SUPFAM" id="SSF53271">
    <property type="entry name" value="PRTase-like"/>
    <property type="match status" value="1"/>
</dbReference>
<dbReference type="FunFam" id="3.40.50.2020:FF:000020">
    <property type="entry name" value="Bifunctional protein PyrR"/>
    <property type="match status" value="1"/>
</dbReference>
<reference evidence="6 7" key="1">
    <citation type="journal article" date="2014" name="Genome Announc.">
        <title>Genome Sequence and Methylome of Soil Bacterium Gemmatirosa kalamazoonensis KBS708T, a Member of the Rarely Cultivated Gemmatimonadetes Phylum.</title>
        <authorList>
            <person name="Debruyn J.M."/>
            <person name="Radosevich M."/>
            <person name="Wommack K.E."/>
            <person name="Polson S.W."/>
            <person name="Hauser L.J."/>
            <person name="Fawaz M.N."/>
            <person name="Korlach J."/>
            <person name="Tsai Y.C."/>
        </authorList>
    </citation>
    <scope>NUCLEOTIDE SEQUENCE [LARGE SCALE GENOMIC DNA]</scope>
    <source>
        <strain evidence="6 7">KBS708</strain>
    </source>
</reference>
<dbReference type="InterPro" id="IPR000836">
    <property type="entry name" value="PRTase_dom"/>
</dbReference>
<dbReference type="Pfam" id="PF00156">
    <property type="entry name" value="Pribosyltran"/>
    <property type="match status" value="1"/>
</dbReference>
<name>W0RML8_9BACT</name>
<dbReference type="InParanoid" id="W0RML8"/>
<keyword evidence="4" id="KW-0808">Transferase</keyword>
<dbReference type="FunCoup" id="W0RML8">
    <property type="interactions" value="218"/>
</dbReference>
<dbReference type="HOGENOM" id="CLU_094234_2_1_0"/>
<dbReference type="InterPro" id="IPR029057">
    <property type="entry name" value="PRTase-like"/>
</dbReference>
<dbReference type="KEGG" id="gba:J421_3141"/>
<evidence type="ECO:0000313" key="6">
    <source>
        <dbReference type="EMBL" id="AHG90678.1"/>
    </source>
</evidence>
<evidence type="ECO:0000256" key="2">
    <source>
        <dbReference type="ARBA" id="ARBA00023015"/>
    </source>
</evidence>
<dbReference type="RefSeq" id="WP_025412142.1">
    <property type="nucleotide sequence ID" value="NZ_CP007128.1"/>
</dbReference>
<protein>
    <recommendedName>
        <fullName evidence="4">Bifunctional protein PyrR</fullName>
    </recommendedName>
    <domain>
        <recommendedName>
            <fullName evidence="4">Pyrimidine operon regulatory protein</fullName>
        </recommendedName>
    </domain>
    <domain>
        <recommendedName>
            <fullName evidence="4">Uracil phosphoribosyltransferase</fullName>
            <shortName evidence="4">UPRTase</shortName>
            <ecNumber evidence="4">2.4.2.9</ecNumber>
        </recommendedName>
    </domain>
</protein>
<sequence>MATTQTTVLDARAMKRALKRMADEIVELNAGTDGLILVGIQRRGVQLAERLGALIQESEGVDVPRGALDITLYRDDLQTVGPRPVVGPTSLPVDIDGQRVVIVDDVLYTGRTVRAALDELADFGRPARIGLAVLVDRGGRELPIHADIVGKRLDAGMAGPVDVLVQELDGRDAVVVTLGDDAGSEV</sequence>
<feature type="short sequence motif" description="PRPP-binding" evidence="4">
    <location>
        <begin position="100"/>
        <end position="112"/>
    </location>
</feature>
<comment type="function">
    <text evidence="4">Regulates the transcription of the pyrimidine nucleotide (pyr) operon in response to exogenous pyrimidines.</text>
</comment>
<dbReference type="CDD" id="cd06223">
    <property type="entry name" value="PRTases_typeI"/>
    <property type="match status" value="1"/>
</dbReference>
<dbReference type="PANTHER" id="PTHR11608:SF0">
    <property type="entry name" value="BIFUNCTIONAL PROTEIN PYRR"/>
    <property type="match status" value="1"/>
</dbReference>
<dbReference type="AlphaFoldDB" id="W0RML8"/>
<dbReference type="STRING" id="861299.J421_3141"/>
<dbReference type="Proteomes" id="UP000019151">
    <property type="component" value="Chromosome"/>
</dbReference>
<comment type="function">
    <text evidence="4">Also displays a weak uracil phosphoribosyltransferase activity which is not physiologically significant.</text>
</comment>
<evidence type="ECO:0000313" key="7">
    <source>
        <dbReference type="Proteomes" id="UP000019151"/>
    </source>
</evidence>
<comment type="similarity">
    <text evidence="1 4">Belongs to the purine/pyrimidine phosphoribosyltransferase family. PyrR subfamily.</text>
</comment>
<organism evidence="6 7">
    <name type="scientific">Gemmatirosa kalamazoonensis</name>
    <dbReference type="NCBI Taxonomy" id="861299"/>
    <lineage>
        <taxon>Bacteria</taxon>
        <taxon>Pseudomonadati</taxon>
        <taxon>Gemmatimonadota</taxon>
        <taxon>Gemmatimonadia</taxon>
        <taxon>Gemmatimonadales</taxon>
        <taxon>Gemmatimonadaceae</taxon>
        <taxon>Gemmatirosa</taxon>
    </lineage>
</organism>
<dbReference type="GO" id="GO:0004845">
    <property type="term" value="F:uracil phosphoribosyltransferase activity"/>
    <property type="evidence" value="ECO:0007669"/>
    <property type="project" value="UniProtKB-UniRule"/>
</dbReference>
<keyword evidence="3 4" id="KW-0804">Transcription</keyword>
<dbReference type="GO" id="GO:0006355">
    <property type="term" value="P:regulation of DNA-templated transcription"/>
    <property type="evidence" value="ECO:0007669"/>
    <property type="project" value="UniProtKB-UniRule"/>
</dbReference>
<dbReference type="NCBIfam" id="NF003549">
    <property type="entry name" value="PRK05205.1-5"/>
    <property type="match status" value="1"/>
</dbReference>
<gene>
    <name evidence="4" type="primary">pyrR</name>
    <name evidence="6" type="ORF">J421_3141</name>
</gene>
<dbReference type="InterPro" id="IPR050137">
    <property type="entry name" value="PyrR_bifunctional"/>
</dbReference>
<evidence type="ECO:0000256" key="3">
    <source>
        <dbReference type="ARBA" id="ARBA00023163"/>
    </source>
</evidence>
<evidence type="ECO:0000259" key="5">
    <source>
        <dbReference type="Pfam" id="PF00156"/>
    </source>
</evidence>
<dbReference type="EC" id="2.4.2.9" evidence="4"/>
<proteinExistence type="inferred from homology"/>
<keyword evidence="4" id="KW-0328">Glycosyltransferase</keyword>
<dbReference type="EMBL" id="CP007128">
    <property type="protein sequence ID" value="AHG90678.1"/>
    <property type="molecule type" value="Genomic_DNA"/>
</dbReference>
<dbReference type="OrthoDB" id="9802227at2"/>
<comment type="catalytic activity">
    <reaction evidence="4">
        <text>UMP + diphosphate = 5-phospho-alpha-D-ribose 1-diphosphate + uracil</text>
        <dbReference type="Rhea" id="RHEA:13017"/>
        <dbReference type="ChEBI" id="CHEBI:17568"/>
        <dbReference type="ChEBI" id="CHEBI:33019"/>
        <dbReference type="ChEBI" id="CHEBI:57865"/>
        <dbReference type="ChEBI" id="CHEBI:58017"/>
        <dbReference type="EC" id="2.4.2.9"/>
    </reaction>
</comment>
<dbReference type="HAMAP" id="MF_01219">
    <property type="entry name" value="PyrR"/>
    <property type="match status" value="1"/>
</dbReference>
<evidence type="ECO:0000256" key="4">
    <source>
        <dbReference type="HAMAP-Rule" id="MF_01219"/>
    </source>
</evidence>
<feature type="domain" description="Phosphoribosyltransferase" evidence="5">
    <location>
        <begin position="5"/>
        <end position="148"/>
    </location>
</feature>
<evidence type="ECO:0000256" key="1">
    <source>
        <dbReference type="ARBA" id="ARBA00005565"/>
    </source>
</evidence>
<dbReference type="NCBIfam" id="NF003545">
    <property type="entry name" value="PRK05205.1-1"/>
    <property type="match status" value="1"/>
</dbReference>
<keyword evidence="7" id="KW-1185">Reference proteome</keyword>
<dbReference type="PANTHER" id="PTHR11608">
    <property type="entry name" value="BIFUNCTIONAL PROTEIN PYRR"/>
    <property type="match status" value="1"/>
</dbReference>
<dbReference type="PATRIC" id="fig|861299.3.peg.3192"/>